<evidence type="ECO:0000256" key="3">
    <source>
        <dbReference type="SAM" id="SignalP"/>
    </source>
</evidence>
<comment type="caution">
    <text evidence="4">The sequence shown here is derived from an EMBL/GenBank/DDBJ whole genome shotgun (WGS) entry which is preliminary data.</text>
</comment>
<gene>
    <name evidence="4" type="ORF">HK097_003047</name>
</gene>
<keyword evidence="2" id="KW-0472">Membrane</keyword>
<keyword evidence="2" id="KW-1133">Transmembrane helix</keyword>
<keyword evidence="3" id="KW-0732">Signal</keyword>
<evidence type="ECO:0000256" key="2">
    <source>
        <dbReference type="SAM" id="Phobius"/>
    </source>
</evidence>
<protein>
    <submittedName>
        <fullName evidence="4">Uncharacterized protein</fullName>
    </submittedName>
</protein>
<dbReference type="Proteomes" id="UP001212841">
    <property type="component" value="Unassembled WGS sequence"/>
</dbReference>
<dbReference type="EMBL" id="JADGJD010000017">
    <property type="protein sequence ID" value="KAJ3056887.1"/>
    <property type="molecule type" value="Genomic_DNA"/>
</dbReference>
<keyword evidence="5" id="KW-1185">Reference proteome</keyword>
<organism evidence="4 5">
    <name type="scientific">Rhizophlyctis rosea</name>
    <dbReference type="NCBI Taxonomy" id="64517"/>
    <lineage>
        <taxon>Eukaryota</taxon>
        <taxon>Fungi</taxon>
        <taxon>Fungi incertae sedis</taxon>
        <taxon>Chytridiomycota</taxon>
        <taxon>Chytridiomycota incertae sedis</taxon>
        <taxon>Chytridiomycetes</taxon>
        <taxon>Rhizophlyctidales</taxon>
        <taxon>Rhizophlyctidaceae</taxon>
        <taxon>Rhizophlyctis</taxon>
    </lineage>
</organism>
<feature type="signal peptide" evidence="3">
    <location>
        <begin position="1"/>
        <end position="20"/>
    </location>
</feature>
<dbReference type="AlphaFoldDB" id="A0AAD5SLB4"/>
<feature type="region of interest" description="Disordered" evidence="1">
    <location>
        <begin position="257"/>
        <end position="295"/>
    </location>
</feature>
<reference evidence="4" key="1">
    <citation type="submission" date="2020-05" db="EMBL/GenBank/DDBJ databases">
        <title>Phylogenomic resolution of chytrid fungi.</title>
        <authorList>
            <person name="Stajich J.E."/>
            <person name="Amses K."/>
            <person name="Simmons R."/>
            <person name="Seto K."/>
            <person name="Myers J."/>
            <person name="Bonds A."/>
            <person name="Quandt C.A."/>
            <person name="Barry K."/>
            <person name="Liu P."/>
            <person name="Grigoriev I."/>
            <person name="Longcore J.E."/>
            <person name="James T.Y."/>
        </authorList>
    </citation>
    <scope>NUCLEOTIDE SEQUENCE</scope>
    <source>
        <strain evidence="4">JEL0318</strain>
    </source>
</reference>
<accession>A0AAD5SLB4</accession>
<feature type="transmembrane region" description="Helical" evidence="2">
    <location>
        <begin position="301"/>
        <end position="323"/>
    </location>
</feature>
<evidence type="ECO:0000313" key="5">
    <source>
        <dbReference type="Proteomes" id="UP001212841"/>
    </source>
</evidence>
<evidence type="ECO:0000256" key="1">
    <source>
        <dbReference type="SAM" id="MobiDB-lite"/>
    </source>
</evidence>
<evidence type="ECO:0000313" key="4">
    <source>
        <dbReference type="EMBL" id="KAJ3056887.1"/>
    </source>
</evidence>
<sequence length="324" mass="34172">MAPKLIAASLLLSLLSSVSAQAPAAVPTSSVPNATECELRNWDLGDRKDPNEPPKPWPVSGQQVYLADEQNFCIVLPDPNNEYIKYFWYNQGKKPTIVEGEGYVHAFCVGNYTTPGASPMPAGAITAAHVENHLNNPVGKRYIQITGRMDCDKLNINCIGSAPGAYDDGGQYDDVPYRKCGKEPYSGHDHSKHPDLVHYVEQAGNGIFCMRICDGGNQLEDPCNVKNDTAGCFHTMNMTDRDGFSYFDAATGFVRNSTPTLNNPTATTTTASSTSASGTGSAAASPTGTGNNNGAQGSSGGVVRVVAGGMALATALLAGLLTVM</sequence>
<keyword evidence="2" id="KW-0812">Transmembrane</keyword>
<proteinExistence type="predicted"/>
<name>A0AAD5SLB4_9FUNG</name>
<feature type="chain" id="PRO_5042015395" evidence="3">
    <location>
        <begin position="21"/>
        <end position="324"/>
    </location>
</feature>